<evidence type="ECO:0000256" key="1">
    <source>
        <dbReference type="ARBA" id="ARBA00011764"/>
    </source>
</evidence>
<dbReference type="PANTHER" id="PTHR21411">
    <property type="entry name" value="APONTIC"/>
    <property type="match status" value="1"/>
</dbReference>
<feature type="region of interest" description="Disordered" evidence="6">
    <location>
        <begin position="83"/>
        <end position="103"/>
    </location>
</feature>
<reference evidence="8" key="1">
    <citation type="submission" date="2024-04" db="EMBL/GenBank/DDBJ databases">
        <authorList>
            <consortium name="Molecular Ecology Group"/>
        </authorList>
    </citation>
    <scope>NUCLEOTIDE SEQUENCE</scope>
</reference>
<organism evidence="8 9">
    <name type="scientific">Lasius platythorax</name>
    <dbReference type="NCBI Taxonomy" id="488582"/>
    <lineage>
        <taxon>Eukaryota</taxon>
        <taxon>Metazoa</taxon>
        <taxon>Ecdysozoa</taxon>
        <taxon>Arthropoda</taxon>
        <taxon>Hexapoda</taxon>
        <taxon>Insecta</taxon>
        <taxon>Pterygota</taxon>
        <taxon>Neoptera</taxon>
        <taxon>Endopterygota</taxon>
        <taxon>Hymenoptera</taxon>
        <taxon>Apocrita</taxon>
        <taxon>Aculeata</taxon>
        <taxon>Formicoidea</taxon>
        <taxon>Formicidae</taxon>
        <taxon>Formicinae</taxon>
        <taxon>Lasius</taxon>
        <taxon>Lasius</taxon>
    </lineage>
</organism>
<evidence type="ECO:0000313" key="9">
    <source>
        <dbReference type="Proteomes" id="UP001497644"/>
    </source>
</evidence>
<dbReference type="Pfam" id="PF13873">
    <property type="entry name" value="Myb_DNA-bind_5"/>
    <property type="match status" value="1"/>
</dbReference>
<comment type="subunit">
    <text evidence="1">Self-associates forming complexes of several hundred monomers.</text>
</comment>
<name>A0AAV2P6S6_9HYME</name>
<evidence type="ECO:0000256" key="6">
    <source>
        <dbReference type="SAM" id="MobiDB-lite"/>
    </source>
</evidence>
<sequence length="132" mass="15233">MSKNKHYTPVERKIFLEILKDFKHVIEVKKSDTSTLHDKEVAWTEICKRYNECTMIMQERTVQQLKKLWANLKQTQRDVLTKEKQARLATGGGPPLPETNIDPDIATIAPHIMKAAPVLFTSNMTKNEINDK</sequence>
<evidence type="ECO:0000256" key="5">
    <source>
        <dbReference type="ARBA" id="ARBA00025466"/>
    </source>
</evidence>
<dbReference type="PANTHER" id="PTHR21411:SF0">
    <property type="entry name" value="REGULATORY PROTEIN ZESTE"/>
    <property type="match status" value="1"/>
</dbReference>
<evidence type="ECO:0000256" key="4">
    <source>
        <dbReference type="ARBA" id="ARBA00023163"/>
    </source>
</evidence>
<dbReference type="Proteomes" id="UP001497644">
    <property type="component" value="Chromosome 8"/>
</dbReference>
<evidence type="ECO:0000256" key="2">
    <source>
        <dbReference type="ARBA" id="ARBA00016807"/>
    </source>
</evidence>
<feature type="domain" description="Myb/SANT-like DNA-binding" evidence="7">
    <location>
        <begin position="5"/>
        <end position="78"/>
    </location>
</feature>
<evidence type="ECO:0000313" key="8">
    <source>
        <dbReference type="EMBL" id="CAL1688611.1"/>
    </source>
</evidence>
<proteinExistence type="predicted"/>
<dbReference type="EMBL" id="OZ034831">
    <property type="protein sequence ID" value="CAL1688611.1"/>
    <property type="molecule type" value="Genomic_DNA"/>
</dbReference>
<gene>
    <name evidence="8" type="ORF">LPLAT_LOCUS13644</name>
</gene>
<evidence type="ECO:0000256" key="3">
    <source>
        <dbReference type="ARBA" id="ARBA00023015"/>
    </source>
</evidence>
<accession>A0AAV2P6S6</accession>
<comment type="function">
    <text evidence="5">Involved in transvection phenomena (= synapsis-dependent gene expression), where the synaptic pairing of chromosomes carrying genes with which zeste interacts influences the expression of these genes. Zeste binds to DNA and stimulates transcription from a nearby promoter.</text>
</comment>
<keyword evidence="9" id="KW-1185">Reference proteome</keyword>
<keyword evidence="4" id="KW-0804">Transcription</keyword>
<dbReference type="AlphaFoldDB" id="A0AAV2P6S6"/>
<keyword evidence="3" id="KW-0805">Transcription regulation</keyword>
<dbReference type="InterPro" id="IPR028002">
    <property type="entry name" value="Myb_DNA-bind_5"/>
</dbReference>
<protein>
    <recommendedName>
        <fullName evidence="2">Regulatory protein zeste</fullName>
    </recommendedName>
</protein>
<evidence type="ECO:0000259" key="7">
    <source>
        <dbReference type="Pfam" id="PF13873"/>
    </source>
</evidence>